<proteinExistence type="predicted"/>
<dbReference type="EMBL" id="QMIE01000012">
    <property type="protein sequence ID" value="TVM16234.1"/>
    <property type="molecule type" value="Genomic_DNA"/>
</dbReference>
<comment type="caution">
    <text evidence="3">The sequence shown here is derived from an EMBL/GenBank/DDBJ whole genome shotgun (WGS) entry which is preliminary data.</text>
</comment>
<accession>A0A7M3MCP8</accession>
<gene>
    <name evidence="3" type="ORF">DPQ33_13010</name>
</gene>
<keyword evidence="1" id="KW-0732">Signal</keyword>
<keyword evidence="4" id="KW-1185">Reference proteome</keyword>
<sequence length="288" mass="32831">MTMRLKQHIMAALAFVLVCAGGAYAQQEWRFTLWDVAAEQEQSIADAVPDLALARIVYVGESHDQLSHHLGQLEVIRALRRAGHDIAVGLEMFERREQESLDAWLAGDMDERAFMSVFRRNWGDMWPLYRAIFVYCRDESIPMVGLNVPRSVTRKVAREGFESLTQEEIGMLPPIACNVTPQYEAFLRRVVGAHGRDESEFRRFCEAQLVWDTAMAVHALEYLENHPATSMVVLTGAVHAWRPAMPLQVWRQKPSTAQRIILPRIEGRLDIGAVDTEDCDYLMFGVEE</sequence>
<dbReference type="SUPFAM" id="SSF159501">
    <property type="entry name" value="EreA/ChaN-like"/>
    <property type="match status" value="1"/>
</dbReference>
<evidence type="ECO:0000313" key="4">
    <source>
        <dbReference type="Proteomes" id="UP000448292"/>
    </source>
</evidence>
<reference evidence="3 4" key="1">
    <citation type="submission" date="2018-06" db="EMBL/GenBank/DDBJ databases">
        <title>Complete genome of Desulfovibrio indonesiensis P37SLT.</title>
        <authorList>
            <person name="Crispim J.S."/>
            <person name="Vidigal P.M.P."/>
            <person name="Silva L.C.F."/>
            <person name="Laguardia C.N."/>
            <person name="Araujo L.C."/>
            <person name="Dias R.S."/>
            <person name="Sousa M.P."/>
            <person name="Paula S.O."/>
            <person name="Silva C."/>
        </authorList>
    </citation>
    <scope>NUCLEOTIDE SEQUENCE [LARGE SCALE GENOMIC DNA]</scope>
    <source>
        <strain evidence="3 4">P37SLT</strain>
    </source>
</reference>
<feature type="chain" id="PRO_5029697941" evidence="1">
    <location>
        <begin position="26"/>
        <end position="288"/>
    </location>
</feature>
<evidence type="ECO:0000256" key="1">
    <source>
        <dbReference type="SAM" id="SignalP"/>
    </source>
</evidence>
<dbReference type="OrthoDB" id="9795827at2"/>
<evidence type="ECO:0000313" key="3">
    <source>
        <dbReference type="EMBL" id="TVM16234.1"/>
    </source>
</evidence>
<evidence type="ECO:0000259" key="2">
    <source>
        <dbReference type="Pfam" id="PF04187"/>
    </source>
</evidence>
<dbReference type="Proteomes" id="UP000448292">
    <property type="component" value="Unassembled WGS sequence"/>
</dbReference>
<dbReference type="Pfam" id="PF04187">
    <property type="entry name" value="Cofac_haem_bdg"/>
    <property type="match status" value="1"/>
</dbReference>
<feature type="signal peptide" evidence="1">
    <location>
        <begin position="1"/>
        <end position="25"/>
    </location>
</feature>
<dbReference type="CDD" id="cd14727">
    <property type="entry name" value="ChanN-like"/>
    <property type="match status" value="1"/>
</dbReference>
<organism evidence="3 4">
    <name type="scientific">Oceanidesulfovibrio indonesiensis</name>
    <dbReference type="NCBI Taxonomy" id="54767"/>
    <lineage>
        <taxon>Bacteria</taxon>
        <taxon>Pseudomonadati</taxon>
        <taxon>Thermodesulfobacteriota</taxon>
        <taxon>Desulfovibrionia</taxon>
        <taxon>Desulfovibrionales</taxon>
        <taxon>Desulfovibrionaceae</taxon>
        <taxon>Oceanidesulfovibrio</taxon>
    </lineage>
</organism>
<feature type="domain" description="Haem-binding uptake Tiki superfamily ChaN" evidence="2">
    <location>
        <begin position="50"/>
        <end position="240"/>
    </location>
</feature>
<dbReference type="AlphaFoldDB" id="A0A7M3MCP8"/>
<protein>
    <submittedName>
        <fullName evidence="3">Iron-regulated protein</fullName>
    </submittedName>
</protein>
<dbReference type="Gene3D" id="3.40.50.11550">
    <property type="match status" value="1"/>
</dbReference>
<name>A0A7M3MCP8_9BACT</name>
<dbReference type="InterPro" id="IPR007314">
    <property type="entry name" value="Cofac_haem-bd_dom"/>
</dbReference>